<accession>A0A1E7ZC26</accession>
<reference evidence="4 5" key="1">
    <citation type="submission" date="2016-08" db="EMBL/GenBank/DDBJ databases">
        <authorList>
            <person name="Seilhamer J.J."/>
        </authorList>
    </citation>
    <scope>NUCLEOTIDE SEQUENCE [LARGE SCALE GENOMIC DNA]</scope>
    <source>
        <strain evidence="4 5">KCTC 42603</strain>
    </source>
</reference>
<feature type="domain" description="Glycoside hydrolase family 42 N-terminal" evidence="3">
    <location>
        <begin position="67"/>
        <end position="174"/>
    </location>
</feature>
<organism evidence="4 5">
    <name type="scientific">Alteromonas confluentis</name>
    <dbReference type="NCBI Taxonomy" id="1656094"/>
    <lineage>
        <taxon>Bacteria</taxon>
        <taxon>Pseudomonadati</taxon>
        <taxon>Pseudomonadota</taxon>
        <taxon>Gammaproteobacteria</taxon>
        <taxon>Alteromonadales</taxon>
        <taxon>Alteromonadaceae</taxon>
        <taxon>Alteromonas/Salinimonas group</taxon>
        <taxon>Alteromonas</taxon>
    </lineage>
</organism>
<dbReference type="Pfam" id="PF02449">
    <property type="entry name" value="Glyco_hydro_42"/>
    <property type="match status" value="1"/>
</dbReference>
<dbReference type="SUPFAM" id="SSF51445">
    <property type="entry name" value="(Trans)glycosidases"/>
    <property type="match status" value="1"/>
</dbReference>
<dbReference type="EMBL" id="MDHN01000020">
    <property type="protein sequence ID" value="OFC71059.1"/>
    <property type="molecule type" value="Genomic_DNA"/>
</dbReference>
<comment type="caution">
    <text evidence="4">The sequence shown here is derived from an EMBL/GenBank/DDBJ whole genome shotgun (WGS) entry which is preliminary data.</text>
</comment>
<name>A0A1E7ZC26_9ALTE</name>
<evidence type="ECO:0000259" key="3">
    <source>
        <dbReference type="Pfam" id="PF02449"/>
    </source>
</evidence>
<evidence type="ECO:0000256" key="1">
    <source>
        <dbReference type="ARBA" id="ARBA00022801"/>
    </source>
</evidence>
<dbReference type="InterPro" id="IPR013529">
    <property type="entry name" value="Glyco_hydro_42_N"/>
</dbReference>
<dbReference type="Proteomes" id="UP000175691">
    <property type="component" value="Unassembled WGS sequence"/>
</dbReference>
<dbReference type="GO" id="GO:0004565">
    <property type="term" value="F:beta-galactosidase activity"/>
    <property type="evidence" value="ECO:0007669"/>
    <property type="project" value="InterPro"/>
</dbReference>
<keyword evidence="1" id="KW-0378">Hydrolase</keyword>
<dbReference type="InterPro" id="IPR017853">
    <property type="entry name" value="GH"/>
</dbReference>
<sequence>MHGRETSLSFWIILTLILLVGAGALVPASAESETLTIAPPNGIFVSSGPRISDKVLSATFVHGNLIRVGWDDIEPAIGRYDFSAIDALINQAKQHNKKVTLSVLNGPRAPAWIYDAGAKPFSYEFKTRYSERGNRQERIPLPWDTIYLKHWRALIAALGECYQDESAIALVHITHSSKNGFEMQLPEQRVNGRRENVSSGPWHDAGYTVEKHINALHSIIDAYVSAFPVTPLDIEIHPVLDSYEPADAALEYGLQQAGKRFGLFSAWWSGKSQRWNAPLYPFLEKACDTSFCTLQLIGNQTRQPERLLKGSVNATIEAGMTLGAKYFEIWDVDVRNRELEASLTTIADQLVKPQVVSSEQGK</sequence>
<dbReference type="GO" id="GO:0005975">
    <property type="term" value="P:carbohydrate metabolic process"/>
    <property type="evidence" value="ECO:0007669"/>
    <property type="project" value="InterPro"/>
</dbReference>
<dbReference type="GO" id="GO:0009341">
    <property type="term" value="C:beta-galactosidase complex"/>
    <property type="evidence" value="ECO:0007669"/>
    <property type="project" value="InterPro"/>
</dbReference>
<evidence type="ECO:0000313" key="5">
    <source>
        <dbReference type="Proteomes" id="UP000175691"/>
    </source>
</evidence>
<dbReference type="RefSeq" id="WP_070125197.1">
    <property type="nucleotide sequence ID" value="NZ_MDHN01000020.1"/>
</dbReference>
<keyword evidence="5" id="KW-1185">Reference proteome</keyword>
<proteinExistence type="predicted"/>
<dbReference type="OrthoDB" id="9800974at2"/>
<gene>
    <name evidence="4" type="ORF">BFC18_10110</name>
</gene>
<protein>
    <recommendedName>
        <fullName evidence="3">Glycoside hydrolase family 42 N-terminal domain-containing protein</fullName>
    </recommendedName>
</protein>
<evidence type="ECO:0000256" key="2">
    <source>
        <dbReference type="ARBA" id="ARBA00023295"/>
    </source>
</evidence>
<dbReference type="STRING" id="1656094.BFC18_10110"/>
<dbReference type="AlphaFoldDB" id="A0A1E7ZC26"/>
<evidence type="ECO:0000313" key="4">
    <source>
        <dbReference type="EMBL" id="OFC71059.1"/>
    </source>
</evidence>
<dbReference type="Gene3D" id="3.20.20.80">
    <property type="entry name" value="Glycosidases"/>
    <property type="match status" value="1"/>
</dbReference>
<keyword evidence="2" id="KW-0326">Glycosidase</keyword>